<proteinExistence type="predicted"/>
<evidence type="ECO:0000256" key="1">
    <source>
        <dbReference type="SAM" id="MobiDB-lite"/>
    </source>
</evidence>
<sequence length="85" mass="8751">MSTVNLVPLVDEGLGKFAGELAGGLDVEQAEALPDAPTVVMCGHGERAMSGASLLEQAGRRDLAVLEGGPDDRSRATGRPLEYGT</sequence>
<reference evidence="3 6" key="2">
    <citation type="journal article" date="2019" name="Int. J. Syst. Evol. Microbiol.">
        <title>The Global Catalogue of Microorganisms (GCM) 10K type strain sequencing project: providing services to taxonomists for standard genome sequencing and annotation.</title>
        <authorList>
            <consortium name="The Broad Institute Genomics Platform"/>
            <consortium name="The Broad Institute Genome Sequencing Center for Infectious Disease"/>
            <person name="Wu L."/>
            <person name="Ma J."/>
        </authorList>
    </citation>
    <scope>NUCLEOTIDE SEQUENCE [LARGE SCALE GENOMIC DNA]</scope>
    <source>
        <strain evidence="3 6">JCM 10664</strain>
    </source>
</reference>
<dbReference type="Proteomes" id="UP001500220">
    <property type="component" value="Unassembled WGS sequence"/>
</dbReference>
<dbReference type="Proteomes" id="UP000597989">
    <property type="component" value="Unassembled WGS sequence"/>
</dbReference>
<organism evidence="4 5">
    <name type="scientific">Saccharopolyspora thermophila</name>
    <dbReference type="NCBI Taxonomy" id="89367"/>
    <lineage>
        <taxon>Bacteria</taxon>
        <taxon>Bacillati</taxon>
        <taxon>Actinomycetota</taxon>
        <taxon>Actinomycetes</taxon>
        <taxon>Pseudonocardiales</taxon>
        <taxon>Pseudonocardiaceae</taxon>
        <taxon>Saccharopolyspora</taxon>
    </lineage>
</organism>
<comment type="caution">
    <text evidence="4">The sequence shown here is derived from an EMBL/GenBank/DDBJ whole genome shotgun (WGS) entry which is preliminary data.</text>
</comment>
<dbReference type="Gene3D" id="3.40.250.10">
    <property type="entry name" value="Rhodanese-like domain"/>
    <property type="match status" value="1"/>
</dbReference>
<feature type="compositionally biased region" description="Basic and acidic residues" evidence="1">
    <location>
        <begin position="66"/>
        <end position="75"/>
    </location>
</feature>
<keyword evidence="6" id="KW-1185">Reference proteome</keyword>
<feature type="region of interest" description="Disordered" evidence="1">
    <location>
        <begin position="66"/>
        <end position="85"/>
    </location>
</feature>
<evidence type="ECO:0000259" key="2">
    <source>
        <dbReference type="PROSITE" id="PS50206"/>
    </source>
</evidence>
<reference evidence="3" key="4">
    <citation type="submission" date="2023-12" db="EMBL/GenBank/DDBJ databases">
        <authorList>
            <person name="Sun Q."/>
            <person name="Inoue M."/>
        </authorList>
    </citation>
    <scope>NUCLEOTIDE SEQUENCE</scope>
    <source>
        <strain evidence="3">JCM 10664</strain>
    </source>
</reference>
<evidence type="ECO:0000313" key="6">
    <source>
        <dbReference type="Proteomes" id="UP001500220"/>
    </source>
</evidence>
<dbReference type="InterPro" id="IPR036873">
    <property type="entry name" value="Rhodanese-like_dom_sf"/>
</dbReference>
<dbReference type="EMBL" id="BMMT01000029">
    <property type="protein sequence ID" value="GGJ06754.1"/>
    <property type="molecule type" value="Genomic_DNA"/>
</dbReference>
<feature type="domain" description="Rhodanese" evidence="2">
    <location>
        <begin position="27"/>
        <end position="82"/>
    </location>
</feature>
<evidence type="ECO:0000313" key="5">
    <source>
        <dbReference type="Proteomes" id="UP000597989"/>
    </source>
</evidence>
<dbReference type="PROSITE" id="PS50206">
    <property type="entry name" value="RHODANESE_3"/>
    <property type="match status" value="1"/>
</dbReference>
<dbReference type="EMBL" id="BAAAHC010000006">
    <property type="protein sequence ID" value="GAA0513910.1"/>
    <property type="molecule type" value="Genomic_DNA"/>
</dbReference>
<evidence type="ECO:0000313" key="4">
    <source>
        <dbReference type="EMBL" id="GGJ06754.1"/>
    </source>
</evidence>
<dbReference type="RefSeq" id="WP_229680585.1">
    <property type="nucleotide sequence ID" value="NZ_BAAAHC010000006.1"/>
</dbReference>
<reference evidence="4" key="3">
    <citation type="submission" date="2020-09" db="EMBL/GenBank/DDBJ databases">
        <authorList>
            <person name="Sun Q."/>
            <person name="Zhou Y."/>
        </authorList>
    </citation>
    <scope>NUCLEOTIDE SEQUENCE</scope>
    <source>
        <strain evidence="4">CGMCC 4.7206</strain>
    </source>
</reference>
<protein>
    <recommendedName>
        <fullName evidence="2">Rhodanese domain-containing protein</fullName>
    </recommendedName>
</protein>
<evidence type="ECO:0000313" key="3">
    <source>
        <dbReference type="EMBL" id="GAA0513910.1"/>
    </source>
</evidence>
<accession>A0A917KCJ5</accession>
<dbReference type="InterPro" id="IPR001763">
    <property type="entry name" value="Rhodanese-like_dom"/>
</dbReference>
<dbReference type="SUPFAM" id="SSF52821">
    <property type="entry name" value="Rhodanese/Cell cycle control phosphatase"/>
    <property type="match status" value="1"/>
</dbReference>
<name>A0A917KCJ5_9PSEU</name>
<dbReference type="AlphaFoldDB" id="A0A917KCJ5"/>
<reference evidence="4 5" key="1">
    <citation type="journal article" date="2014" name="Int. J. Syst. Evol. Microbiol.">
        <title>Complete genome sequence of Corynebacterium casei LMG S-19264T (=DSM 44701T), isolated from a smear-ripened cheese.</title>
        <authorList>
            <consortium name="US DOE Joint Genome Institute (JGI-PGF)"/>
            <person name="Walter F."/>
            <person name="Albersmeier A."/>
            <person name="Kalinowski J."/>
            <person name="Ruckert C."/>
        </authorList>
    </citation>
    <scope>NUCLEOTIDE SEQUENCE [LARGE SCALE GENOMIC DNA]</scope>
    <source>
        <strain evidence="4 5">CGMCC 4.7206</strain>
    </source>
</reference>
<gene>
    <name evidence="3" type="ORF">GCM10009545_14980</name>
    <name evidence="4" type="ORF">GCM10011581_49640</name>
</gene>